<evidence type="ECO:0000313" key="1">
    <source>
        <dbReference type="Proteomes" id="UP000050791"/>
    </source>
</evidence>
<evidence type="ECO:0000313" key="2">
    <source>
        <dbReference type="WBParaSite" id="SMTH1_22030.1"/>
    </source>
</evidence>
<proteinExistence type="predicted"/>
<protein>
    <submittedName>
        <fullName evidence="2">Uncharacterized protein</fullName>
    </submittedName>
</protein>
<reference evidence="2" key="1">
    <citation type="submission" date="2023-11" db="UniProtKB">
        <authorList>
            <consortium name="WormBaseParasite"/>
        </authorList>
    </citation>
    <scope>IDENTIFICATION</scope>
</reference>
<name>A0AA85B027_9TREM</name>
<organism evidence="1 2">
    <name type="scientific">Schistosoma mattheei</name>
    <dbReference type="NCBI Taxonomy" id="31246"/>
    <lineage>
        <taxon>Eukaryota</taxon>
        <taxon>Metazoa</taxon>
        <taxon>Spiralia</taxon>
        <taxon>Lophotrochozoa</taxon>
        <taxon>Platyhelminthes</taxon>
        <taxon>Trematoda</taxon>
        <taxon>Digenea</taxon>
        <taxon>Strigeidida</taxon>
        <taxon>Schistosomatoidea</taxon>
        <taxon>Schistosomatidae</taxon>
        <taxon>Schistosoma</taxon>
    </lineage>
</organism>
<dbReference type="WBParaSite" id="SMTH1_22030.1">
    <property type="protein sequence ID" value="SMTH1_22030.1"/>
    <property type="gene ID" value="SMTH1_22030"/>
</dbReference>
<dbReference type="AlphaFoldDB" id="A0AA85B027"/>
<accession>A0AA85B027</accession>
<sequence>MRLMTKFPSLSFDFESSPSSVTISVTSFTSSDAMFADAGVDTIATTHIRYCVKHNNTIALIIIMNTD</sequence>
<dbReference type="Proteomes" id="UP000050791">
    <property type="component" value="Unassembled WGS sequence"/>
</dbReference>